<dbReference type="Gene3D" id="1.10.10.10">
    <property type="entry name" value="Winged helix-like DNA-binding domain superfamily/Winged helix DNA-binding domain"/>
    <property type="match status" value="1"/>
</dbReference>
<dbReference type="PANTHER" id="PTHR30537:SF5">
    <property type="entry name" value="HTH-TYPE TRANSCRIPTIONAL ACTIVATOR TTDR-RELATED"/>
    <property type="match status" value="1"/>
</dbReference>
<dbReference type="PROSITE" id="PS50931">
    <property type="entry name" value="HTH_LYSR"/>
    <property type="match status" value="1"/>
</dbReference>
<dbReference type="GO" id="GO:0003677">
    <property type="term" value="F:DNA binding"/>
    <property type="evidence" value="ECO:0007669"/>
    <property type="project" value="UniProtKB-KW"/>
</dbReference>
<gene>
    <name evidence="6" type="ORF">E1956_35385</name>
</gene>
<evidence type="ECO:0000256" key="2">
    <source>
        <dbReference type="ARBA" id="ARBA00023015"/>
    </source>
</evidence>
<keyword evidence="4" id="KW-0804">Transcription</keyword>
<accession>A0A4P7D6P2</accession>
<protein>
    <submittedName>
        <fullName evidence="6">LysR family transcriptional regulator</fullName>
    </submittedName>
</protein>
<organism evidence="6 7">
    <name type="scientific">Paraburkholderia pallida</name>
    <dbReference type="NCBI Taxonomy" id="2547399"/>
    <lineage>
        <taxon>Bacteria</taxon>
        <taxon>Pseudomonadati</taxon>
        <taxon>Pseudomonadota</taxon>
        <taxon>Betaproteobacteria</taxon>
        <taxon>Burkholderiales</taxon>
        <taxon>Burkholderiaceae</taxon>
        <taxon>Paraburkholderia</taxon>
    </lineage>
</organism>
<evidence type="ECO:0000256" key="1">
    <source>
        <dbReference type="ARBA" id="ARBA00009437"/>
    </source>
</evidence>
<dbReference type="CDD" id="cd08422">
    <property type="entry name" value="PBP2_CrgA_like"/>
    <property type="match status" value="1"/>
</dbReference>
<evidence type="ECO:0000256" key="3">
    <source>
        <dbReference type="ARBA" id="ARBA00023125"/>
    </source>
</evidence>
<dbReference type="KEGG" id="ppai:E1956_35385"/>
<sequence>MNQLQAMRVFTRVVDLSSFSLAGKQLGMSAAAVTRSVGMLEAHLNMRLLNRSTRSLSLTEAGRLYLDGCRAVIEKLDEVESELVRATRDPSGVLRIAAPSVFASGALTALLGAYRDVNPRVDFDVTAYDSHIDMIEGGFDVCFATDRQQVNASLVSRKLTSVKEIVVAAPGYLARKGVPRTPADLAQHDLLAVSDSPRNWEFANAEGLQRVNANGPLTASGYATVRAAALADMGIALLPLPLVADDIARGTLLPVLNTFDVNGGMQHVSIVYSGRNYLTMKVRSFIDFAVEQFRTHSAHAVNGAHSAPVALRAVA</sequence>
<dbReference type="PANTHER" id="PTHR30537">
    <property type="entry name" value="HTH-TYPE TRANSCRIPTIONAL REGULATOR"/>
    <property type="match status" value="1"/>
</dbReference>
<dbReference type="InterPro" id="IPR058163">
    <property type="entry name" value="LysR-type_TF_proteobact-type"/>
</dbReference>
<dbReference type="InterPro" id="IPR000847">
    <property type="entry name" value="LysR_HTH_N"/>
</dbReference>
<dbReference type="AlphaFoldDB" id="A0A4P7D6P2"/>
<dbReference type="GO" id="GO:0003700">
    <property type="term" value="F:DNA-binding transcription factor activity"/>
    <property type="evidence" value="ECO:0007669"/>
    <property type="project" value="InterPro"/>
</dbReference>
<dbReference type="Pfam" id="PF03466">
    <property type="entry name" value="LysR_substrate"/>
    <property type="match status" value="1"/>
</dbReference>
<evidence type="ECO:0000259" key="5">
    <source>
        <dbReference type="PROSITE" id="PS50931"/>
    </source>
</evidence>
<evidence type="ECO:0000256" key="4">
    <source>
        <dbReference type="ARBA" id="ARBA00023163"/>
    </source>
</evidence>
<dbReference type="InterPro" id="IPR036390">
    <property type="entry name" value="WH_DNA-bd_sf"/>
</dbReference>
<dbReference type="Proteomes" id="UP000295727">
    <property type="component" value="Chromosome 4"/>
</dbReference>
<dbReference type="EMBL" id="CP038151">
    <property type="protein sequence ID" value="QBR02525.1"/>
    <property type="molecule type" value="Genomic_DNA"/>
</dbReference>
<dbReference type="InterPro" id="IPR005119">
    <property type="entry name" value="LysR_subst-bd"/>
</dbReference>
<keyword evidence="2" id="KW-0805">Transcription regulation</keyword>
<dbReference type="OrthoDB" id="9080054at2"/>
<name>A0A4P7D6P2_9BURK</name>
<evidence type="ECO:0000313" key="7">
    <source>
        <dbReference type="Proteomes" id="UP000295727"/>
    </source>
</evidence>
<keyword evidence="3" id="KW-0238">DNA-binding</keyword>
<dbReference type="Pfam" id="PF00126">
    <property type="entry name" value="HTH_1"/>
    <property type="match status" value="1"/>
</dbReference>
<reference evidence="6 7" key="1">
    <citation type="submission" date="2019-03" db="EMBL/GenBank/DDBJ databases">
        <title>Paraburkholderia sp. 7MH5, isolated from subtropical forest soil.</title>
        <authorList>
            <person name="Gao Z.-H."/>
            <person name="Qiu L.-H."/>
        </authorList>
    </citation>
    <scope>NUCLEOTIDE SEQUENCE [LARGE SCALE GENOMIC DNA]</scope>
    <source>
        <strain evidence="6 7">7MH5</strain>
    </source>
</reference>
<proteinExistence type="inferred from homology"/>
<dbReference type="SUPFAM" id="SSF53850">
    <property type="entry name" value="Periplasmic binding protein-like II"/>
    <property type="match status" value="1"/>
</dbReference>
<dbReference type="Gene3D" id="3.40.190.290">
    <property type="match status" value="1"/>
</dbReference>
<dbReference type="InterPro" id="IPR036388">
    <property type="entry name" value="WH-like_DNA-bd_sf"/>
</dbReference>
<dbReference type="RefSeq" id="WP_134758049.1">
    <property type="nucleotide sequence ID" value="NZ_CP038151.1"/>
</dbReference>
<feature type="domain" description="HTH lysR-type" evidence="5">
    <location>
        <begin position="1"/>
        <end position="59"/>
    </location>
</feature>
<dbReference type="SUPFAM" id="SSF46785">
    <property type="entry name" value="Winged helix' DNA-binding domain"/>
    <property type="match status" value="1"/>
</dbReference>
<evidence type="ECO:0000313" key="6">
    <source>
        <dbReference type="EMBL" id="QBR02525.1"/>
    </source>
</evidence>
<keyword evidence="7" id="KW-1185">Reference proteome</keyword>
<comment type="similarity">
    <text evidence="1">Belongs to the LysR transcriptional regulatory family.</text>
</comment>
<dbReference type="FunFam" id="1.10.10.10:FF:000001">
    <property type="entry name" value="LysR family transcriptional regulator"/>
    <property type="match status" value="1"/>
</dbReference>